<evidence type="ECO:0000313" key="2">
    <source>
        <dbReference type="Proteomes" id="UP000050525"/>
    </source>
</evidence>
<evidence type="ECO:0000313" key="1">
    <source>
        <dbReference type="EMBL" id="KYO41114.1"/>
    </source>
</evidence>
<accession>A0A151NWH3</accession>
<name>A0A151NWH3_ALLMI</name>
<protein>
    <submittedName>
        <fullName evidence="1">Uncharacterized protein</fullName>
    </submittedName>
</protein>
<dbReference type="AlphaFoldDB" id="A0A151NWH3"/>
<keyword evidence="2" id="KW-1185">Reference proteome</keyword>
<gene>
    <name evidence="1" type="ORF">Y1Q_0022526</name>
</gene>
<dbReference type="Proteomes" id="UP000050525">
    <property type="component" value="Unassembled WGS sequence"/>
</dbReference>
<sequence>MVGQCLQNGCCHGLLIPFEVPSSAKPHPLDVTFTYQCNRPPWISTVSSPSCLSSLCKVVACTIEDSHKDVPRGQAQKD</sequence>
<comment type="caution">
    <text evidence="1">The sequence shown here is derived from an EMBL/GenBank/DDBJ whole genome shotgun (WGS) entry which is preliminary data.</text>
</comment>
<reference evidence="1 2" key="1">
    <citation type="journal article" date="2012" name="Genome Biol.">
        <title>Sequencing three crocodilian genomes to illuminate the evolution of archosaurs and amniotes.</title>
        <authorList>
            <person name="St John J.A."/>
            <person name="Braun E.L."/>
            <person name="Isberg S.R."/>
            <person name="Miles L.G."/>
            <person name="Chong A.Y."/>
            <person name="Gongora J."/>
            <person name="Dalzell P."/>
            <person name="Moran C."/>
            <person name="Bed'hom B."/>
            <person name="Abzhanov A."/>
            <person name="Burgess S.C."/>
            <person name="Cooksey A.M."/>
            <person name="Castoe T.A."/>
            <person name="Crawford N.G."/>
            <person name="Densmore L.D."/>
            <person name="Drew J.C."/>
            <person name="Edwards S.V."/>
            <person name="Faircloth B.C."/>
            <person name="Fujita M.K."/>
            <person name="Greenwold M.J."/>
            <person name="Hoffmann F.G."/>
            <person name="Howard J.M."/>
            <person name="Iguchi T."/>
            <person name="Janes D.E."/>
            <person name="Khan S.Y."/>
            <person name="Kohno S."/>
            <person name="de Koning A.J."/>
            <person name="Lance S.L."/>
            <person name="McCarthy F.M."/>
            <person name="McCormack J.E."/>
            <person name="Merchant M.E."/>
            <person name="Peterson D.G."/>
            <person name="Pollock D.D."/>
            <person name="Pourmand N."/>
            <person name="Raney B.J."/>
            <person name="Roessler K.A."/>
            <person name="Sanford J.R."/>
            <person name="Sawyer R.H."/>
            <person name="Schmidt C.J."/>
            <person name="Triplett E.W."/>
            <person name="Tuberville T.D."/>
            <person name="Venegas-Anaya M."/>
            <person name="Howard J.T."/>
            <person name="Jarvis E.D."/>
            <person name="Guillette L.J.Jr."/>
            <person name="Glenn T.C."/>
            <person name="Green R.E."/>
            <person name="Ray D.A."/>
        </authorList>
    </citation>
    <scope>NUCLEOTIDE SEQUENCE [LARGE SCALE GENOMIC DNA]</scope>
    <source>
        <strain evidence="1">KSC_2009_1</strain>
    </source>
</reference>
<proteinExistence type="predicted"/>
<organism evidence="1 2">
    <name type="scientific">Alligator mississippiensis</name>
    <name type="common">American alligator</name>
    <dbReference type="NCBI Taxonomy" id="8496"/>
    <lineage>
        <taxon>Eukaryota</taxon>
        <taxon>Metazoa</taxon>
        <taxon>Chordata</taxon>
        <taxon>Craniata</taxon>
        <taxon>Vertebrata</taxon>
        <taxon>Euteleostomi</taxon>
        <taxon>Archelosauria</taxon>
        <taxon>Archosauria</taxon>
        <taxon>Crocodylia</taxon>
        <taxon>Alligatoridae</taxon>
        <taxon>Alligatorinae</taxon>
        <taxon>Alligator</taxon>
    </lineage>
</organism>
<dbReference type="EMBL" id="AKHW03001669">
    <property type="protein sequence ID" value="KYO41114.1"/>
    <property type="molecule type" value="Genomic_DNA"/>
</dbReference>